<dbReference type="Proteomes" id="UP000177369">
    <property type="component" value="Unassembled WGS sequence"/>
</dbReference>
<dbReference type="AlphaFoldDB" id="A0A1F5G6R7"/>
<dbReference type="EMBL" id="MFBD01000046">
    <property type="protein sequence ID" value="OGD87541.1"/>
    <property type="molecule type" value="Genomic_DNA"/>
</dbReference>
<feature type="compositionally biased region" description="Acidic residues" evidence="1">
    <location>
        <begin position="1"/>
        <end position="13"/>
    </location>
</feature>
<name>A0A1F5G6R7_9BACT</name>
<feature type="compositionally biased region" description="Basic and acidic residues" evidence="1">
    <location>
        <begin position="42"/>
        <end position="58"/>
    </location>
</feature>
<protein>
    <submittedName>
        <fullName evidence="2">Uncharacterized protein</fullName>
    </submittedName>
</protein>
<feature type="region of interest" description="Disordered" evidence="1">
    <location>
        <begin position="1"/>
        <end position="64"/>
    </location>
</feature>
<reference evidence="2 3" key="1">
    <citation type="journal article" date="2016" name="Nat. Commun.">
        <title>Thousands of microbial genomes shed light on interconnected biogeochemical processes in an aquifer system.</title>
        <authorList>
            <person name="Anantharaman K."/>
            <person name="Brown C.T."/>
            <person name="Hug L.A."/>
            <person name="Sharon I."/>
            <person name="Castelle C.J."/>
            <person name="Probst A.J."/>
            <person name="Thomas B.C."/>
            <person name="Singh A."/>
            <person name="Wilkins M.J."/>
            <person name="Karaoz U."/>
            <person name="Brodie E.L."/>
            <person name="Williams K.H."/>
            <person name="Hubbard S.S."/>
            <person name="Banfield J.F."/>
        </authorList>
    </citation>
    <scope>NUCLEOTIDE SEQUENCE [LARGE SCALE GENOMIC DNA]</scope>
</reference>
<proteinExistence type="predicted"/>
<evidence type="ECO:0000313" key="2">
    <source>
        <dbReference type="EMBL" id="OGD87541.1"/>
    </source>
</evidence>
<sequence length="64" mass="7038">MNYDDQDSNEEENPEKPPSVTGEEDPFSGDATSSESPDIDEELKKVGLHGDEQGAKELDVDEEL</sequence>
<accession>A0A1F5G6R7</accession>
<gene>
    <name evidence="2" type="ORF">A3D04_04625</name>
</gene>
<organism evidence="2 3">
    <name type="scientific">Candidatus Curtissbacteria bacterium RIFCSPHIGHO2_02_FULL_40_16b</name>
    <dbReference type="NCBI Taxonomy" id="1797714"/>
    <lineage>
        <taxon>Bacteria</taxon>
        <taxon>Candidatus Curtissiibacteriota</taxon>
    </lineage>
</organism>
<evidence type="ECO:0000256" key="1">
    <source>
        <dbReference type="SAM" id="MobiDB-lite"/>
    </source>
</evidence>
<evidence type="ECO:0000313" key="3">
    <source>
        <dbReference type="Proteomes" id="UP000177369"/>
    </source>
</evidence>
<comment type="caution">
    <text evidence="2">The sequence shown here is derived from an EMBL/GenBank/DDBJ whole genome shotgun (WGS) entry which is preliminary data.</text>
</comment>